<reference evidence="1" key="1">
    <citation type="submission" date="2020-06" db="EMBL/GenBank/DDBJ databases">
        <authorList>
            <person name="Onetto C."/>
        </authorList>
    </citation>
    <scope>NUCLEOTIDE SEQUENCE</scope>
</reference>
<sequence>MAWNNANAITYNLKDKLGLRGGLYTRASKVIIDHMWRYIITDGRAVFASLYNPQASNLASSLRTQLWLATTIVHELAHVWR</sequence>
<comment type="caution">
    <text evidence="1">The sequence shown here is derived from an EMBL/GenBank/DDBJ whole genome shotgun (WGS) entry which is preliminary data.</text>
</comment>
<dbReference type="EMBL" id="CAINUL010000001">
    <property type="protein sequence ID" value="CAD0106128.1"/>
    <property type="molecule type" value="Genomic_DNA"/>
</dbReference>
<gene>
    <name evidence="1" type="ORF">AWRI4620_LOCUS383</name>
</gene>
<dbReference type="AlphaFoldDB" id="A0A9N8K6X8"/>
<evidence type="ECO:0000313" key="1">
    <source>
        <dbReference type="EMBL" id="CAD0106128.1"/>
    </source>
</evidence>
<evidence type="ECO:0000313" key="2">
    <source>
        <dbReference type="Proteomes" id="UP000745764"/>
    </source>
</evidence>
<dbReference type="Proteomes" id="UP000745764">
    <property type="component" value="Unassembled WGS sequence"/>
</dbReference>
<accession>A0A9N8K6X8</accession>
<name>A0A9N8K6X8_9PEZI</name>
<dbReference type="OrthoDB" id="3889487at2759"/>
<protein>
    <submittedName>
        <fullName evidence="1">Uncharacterized protein</fullName>
    </submittedName>
</protein>
<keyword evidence="2" id="KW-1185">Reference proteome</keyword>
<organism evidence="1 2">
    <name type="scientific">Aureobasidium uvarum</name>
    <dbReference type="NCBI Taxonomy" id="2773716"/>
    <lineage>
        <taxon>Eukaryota</taxon>
        <taxon>Fungi</taxon>
        <taxon>Dikarya</taxon>
        <taxon>Ascomycota</taxon>
        <taxon>Pezizomycotina</taxon>
        <taxon>Dothideomycetes</taxon>
        <taxon>Dothideomycetidae</taxon>
        <taxon>Dothideales</taxon>
        <taxon>Saccotheciaceae</taxon>
        <taxon>Aureobasidium</taxon>
    </lineage>
</organism>
<proteinExistence type="predicted"/>